<keyword evidence="2" id="KW-1133">Transmembrane helix</keyword>
<reference evidence="3 4" key="1">
    <citation type="submission" date="2017-10" db="EMBL/GenBank/DDBJ databases">
        <title>Genomics of the genus Arcobacter.</title>
        <authorList>
            <person name="Perez-Cataluna A."/>
            <person name="Figueras M.J."/>
        </authorList>
    </citation>
    <scope>NUCLEOTIDE SEQUENCE [LARGE SCALE GENOMIC DNA]</scope>
    <source>
        <strain evidence="3 4">CECT 9230</strain>
    </source>
</reference>
<evidence type="ECO:0000256" key="1">
    <source>
        <dbReference type="SAM" id="MobiDB-lite"/>
    </source>
</evidence>
<keyword evidence="2" id="KW-0472">Membrane</keyword>
<dbReference type="Proteomes" id="UP000252669">
    <property type="component" value="Unassembled WGS sequence"/>
</dbReference>
<gene>
    <name evidence="3" type="ORF">CRU91_11930</name>
</gene>
<evidence type="ECO:0000313" key="3">
    <source>
        <dbReference type="EMBL" id="RBQ27926.1"/>
    </source>
</evidence>
<feature type="region of interest" description="Disordered" evidence="1">
    <location>
        <begin position="1"/>
        <end position="34"/>
    </location>
</feature>
<feature type="non-terminal residue" evidence="3">
    <location>
        <position position="603"/>
    </location>
</feature>
<feature type="transmembrane region" description="Helical" evidence="2">
    <location>
        <begin position="525"/>
        <end position="548"/>
    </location>
</feature>
<dbReference type="RefSeq" id="WP_222718475.1">
    <property type="nucleotide sequence ID" value="NZ_PDKB01000034.1"/>
</dbReference>
<feature type="transmembrane region" description="Helical" evidence="2">
    <location>
        <begin position="495"/>
        <end position="513"/>
    </location>
</feature>
<accession>A0A366MNS1</accession>
<feature type="region of interest" description="Disordered" evidence="1">
    <location>
        <begin position="583"/>
        <end position="603"/>
    </location>
</feature>
<feature type="compositionally biased region" description="Polar residues" evidence="1">
    <location>
        <begin position="1"/>
        <end position="16"/>
    </location>
</feature>
<protein>
    <submittedName>
        <fullName evidence="3">Uncharacterized protein</fullName>
    </submittedName>
</protein>
<keyword evidence="2" id="KW-0812">Transmembrane</keyword>
<evidence type="ECO:0000313" key="4">
    <source>
        <dbReference type="Proteomes" id="UP000252669"/>
    </source>
</evidence>
<organism evidence="3 4">
    <name type="scientific">Aliarcobacter vitoriensis</name>
    <dbReference type="NCBI Taxonomy" id="2011099"/>
    <lineage>
        <taxon>Bacteria</taxon>
        <taxon>Pseudomonadati</taxon>
        <taxon>Campylobacterota</taxon>
        <taxon>Epsilonproteobacteria</taxon>
        <taxon>Campylobacterales</taxon>
        <taxon>Arcobacteraceae</taxon>
        <taxon>Aliarcobacter</taxon>
    </lineage>
</organism>
<evidence type="ECO:0000256" key="2">
    <source>
        <dbReference type="SAM" id="Phobius"/>
    </source>
</evidence>
<sequence length="603" mass="63843">MPNSNQTDTENIKNIANSENEKVENNGNGNNQTNIERADQIMGIISDLSILAPEKLAPYIGFLSSNPAALTSFGVLVDKIKDGTATRNDYVHALTSLGGAAVGVADLVKLGLTGTPIGFITSIGISLTLATIEYVDSRDYDFDTIKGDINSLTDSLSSMIDEIKEQINSSDFSDIEKNNFINMLPRIETSFGSDGSKVVKISGNTYILPEVTITANGEPTTPKVPMTPADYDAQIKDVLGMIAEGDNVSAKDMIISLQNAPKSMLAMKEVLLAKGENELAQWIDDNGKFKENTPEHIKEKAYLEAQEDNALAKKLGVSNVPEGSSDTYNKNEEEIRIKVEIEHKKWLEENEGNALSTKLGSSIGGSIGSIIIANNDYSNIEKIAISTSTTVVGQNVGEYLFWDKNGGNGTSAFDDIGTDFKNTLQGAVVSFAISSFFAKNDTLGDILGMDGTFVGGLVDYSVTFTAGYYASIEISNAIKFMETGTYGTKIGSLDGLAGGFAGALGGYLGNTFANKIMGWDTKDEALGANIGSAVGTLALSNVIAALVATGPVGWIAAVFVAFGGSAIGNVIGGIVGGLFGKKSPPPPKAHAKYEFDEEDESYN</sequence>
<name>A0A366MNS1_9BACT</name>
<proteinExistence type="predicted"/>
<dbReference type="EMBL" id="PDKB01000034">
    <property type="protein sequence ID" value="RBQ27926.1"/>
    <property type="molecule type" value="Genomic_DNA"/>
</dbReference>
<keyword evidence="4" id="KW-1185">Reference proteome</keyword>
<feature type="transmembrane region" description="Helical" evidence="2">
    <location>
        <begin position="554"/>
        <end position="579"/>
    </location>
</feature>
<feature type="compositionally biased region" description="Low complexity" evidence="1">
    <location>
        <begin position="25"/>
        <end position="34"/>
    </location>
</feature>
<comment type="caution">
    <text evidence="3">The sequence shown here is derived from an EMBL/GenBank/DDBJ whole genome shotgun (WGS) entry which is preliminary data.</text>
</comment>
<dbReference type="AlphaFoldDB" id="A0A366MNS1"/>